<dbReference type="Pfam" id="PF14693">
    <property type="entry name" value="Ribosomal_TL5_C"/>
    <property type="match status" value="1"/>
</dbReference>
<dbReference type="GO" id="GO:0008097">
    <property type="term" value="F:5S rRNA binding"/>
    <property type="evidence" value="ECO:0007669"/>
    <property type="project" value="InterPro"/>
</dbReference>
<dbReference type="PANTHER" id="PTHR33284:SF1">
    <property type="entry name" value="RIBOSOMAL PROTEIN L25_GLN-TRNA SYNTHETASE, ANTI-CODON-BINDING DOMAIN-CONTAINING PROTEIN"/>
    <property type="match status" value="1"/>
</dbReference>
<accession>A0A2M6WA10</accession>
<evidence type="ECO:0000256" key="3">
    <source>
        <dbReference type="ARBA" id="ARBA00022980"/>
    </source>
</evidence>
<dbReference type="AlphaFoldDB" id="A0A2M6WA10"/>
<dbReference type="Gene3D" id="2.170.120.20">
    <property type="entry name" value="Ribosomal protein L25, beta domain"/>
    <property type="match status" value="1"/>
</dbReference>
<evidence type="ECO:0000259" key="6">
    <source>
        <dbReference type="Pfam" id="PF01386"/>
    </source>
</evidence>
<keyword evidence="3 5" id="KW-0689">Ribosomal protein</keyword>
<reference evidence="9" key="1">
    <citation type="submission" date="2017-09" db="EMBL/GenBank/DDBJ databases">
        <title>Depth-based differentiation of microbial function through sediment-hosted aquifers and enrichment of novel symbionts in the deep terrestrial subsurface.</title>
        <authorList>
            <person name="Probst A.J."/>
            <person name="Ladd B."/>
            <person name="Jarett J.K."/>
            <person name="Geller-Mcgrath D.E."/>
            <person name="Sieber C.M.K."/>
            <person name="Emerson J.B."/>
            <person name="Anantharaman K."/>
            <person name="Thomas B.C."/>
            <person name="Malmstrom R."/>
            <person name="Stieglmeier M."/>
            <person name="Klingl A."/>
            <person name="Woyke T."/>
            <person name="Ryan C.M."/>
            <person name="Banfield J.F."/>
        </authorList>
    </citation>
    <scope>NUCLEOTIDE SEQUENCE [LARGE SCALE GENOMIC DNA]</scope>
</reference>
<comment type="caution">
    <text evidence="8">The sequence shown here is derived from an EMBL/GenBank/DDBJ whole genome shotgun (WGS) entry which is preliminary data.</text>
</comment>
<keyword evidence="4 5" id="KW-0687">Ribonucleoprotein</keyword>
<dbReference type="Pfam" id="PF01386">
    <property type="entry name" value="Ribosomal_L25p"/>
    <property type="match status" value="1"/>
</dbReference>
<comment type="function">
    <text evidence="5">This is one of the proteins that binds to the 5S RNA in the ribosome where it forms part of the central protuberance.</text>
</comment>
<dbReference type="CDD" id="cd00495">
    <property type="entry name" value="Ribosomal_L25_TL5_CTC"/>
    <property type="match status" value="1"/>
</dbReference>
<dbReference type="Proteomes" id="UP000231464">
    <property type="component" value="Unassembled WGS sequence"/>
</dbReference>
<keyword evidence="2 5" id="KW-0694">RNA-binding</keyword>
<sequence length="222" mass="24462">MPQKTLTLNATTRTETGKKAANLRLIGLIPAVIYGHGLETKILTLVELELEKTLQQISESDLVDLVIDNEKPIKVLFHDISRDPLTNKFVHIDFYQVRMDEKIKTEIALNFMGESGAVKDLGAVLIKTLDSIEIECLPGDLISHLDVDLNALNQLGTIIRAKDLKIPATLTLLTDPETPIALAEEPKKEEILTAAPSPKELVPAEVAEAEAEKENATEEIKK</sequence>
<dbReference type="HAMAP" id="MF_01334">
    <property type="entry name" value="Ribosomal_bL25_CTC"/>
    <property type="match status" value="1"/>
</dbReference>
<dbReference type="InterPro" id="IPR020930">
    <property type="entry name" value="Ribosomal_uL5_bac-type"/>
</dbReference>
<dbReference type="SUPFAM" id="SSF50715">
    <property type="entry name" value="Ribosomal protein L25-like"/>
    <property type="match status" value="1"/>
</dbReference>
<dbReference type="InterPro" id="IPR029751">
    <property type="entry name" value="Ribosomal_L25_dom"/>
</dbReference>
<dbReference type="GO" id="GO:0022625">
    <property type="term" value="C:cytosolic large ribosomal subunit"/>
    <property type="evidence" value="ECO:0007669"/>
    <property type="project" value="TreeGrafter"/>
</dbReference>
<comment type="similarity">
    <text evidence="5">Belongs to the bacterial ribosomal protein bL25 family. CTC subfamily.</text>
</comment>
<gene>
    <name evidence="5" type="primary">rplY</name>
    <name evidence="5" type="synonym">ctc</name>
    <name evidence="8" type="ORF">COU23_02810</name>
</gene>
<dbReference type="EMBL" id="PFBP01000045">
    <property type="protein sequence ID" value="PIT89636.1"/>
    <property type="molecule type" value="Genomic_DNA"/>
</dbReference>
<dbReference type="InterPro" id="IPR037121">
    <property type="entry name" value="Ribosomal_bL25_C"/>
</dbReference>
<dbReference type="InterPro" id="IPR020057">
    <property type="entry name" value="Ribosomal_bL25_b-dom"/>
</dbReference>
<dbReference type="GO" id="GO:0003735">
    <property type="term" value="F:structural constituent of ribosome"/>
    <property type="evidence" value="ECO:0007669"/>
    <property type="project" value="InterPro"/>
</dbReference>
<comment type="subunit">
    <text evidence="5">Part of the 50S ribosomal subunit; part of the 5S rRNA/L5/L18/L25 subcomplex. Contacts the 5S rRNA. Binds to the 5S rRNA independently of L5 and L18.</text>
</comment>
<feature type="domain" description="Large ribosomal subunit protein bL25 L25" evidence="6">
    <location>
        <begin position="8"/>
        <end position="94"/>
    </location>
</feature>
<protein>
    <recommendedName>
        <fullName evidence="5">Large ribosomal subunit protein bL25</fullName>
    </recommendedName>
    <alternativeName>
        <fullName evidence="5">General stress protein CTC</fullName>
    </alternativeName>
</protein>
<dbReference type="NCBIfam" id="TIGR00731">
    <property type="entry name" value="bL25_bact_ctc"/>
    <property type="match status" value="1"/>
</dbReference>
<dbReference type="InterPro" id="IPR020056">
    <property type="entry name" value="Rbsml_bL25/Gln-tRNA_synth_N"/>
</dbReference>
<evidence type="ECO:0000256" key="2">
    <source>
        <dbReference type="ARBA" id="ARBA00022884"/>
    </source>
</evidence>
<keyword evidence="1 5" id="KW-0699">rRNA-binding</keyword>
<dbReference type="InterPro" id="IPR011035">
    <property type="entry name" value="Ribosomal_bL25/Gln-tRNA_synth"/>
</dbReference>
<dbReference type="Gene3D" id="2.40.240.10">
    <property type="entry name" value="Ribosomal Protein L25, Chain P"/>
    <property type="match status" value="1"/>
</dbReference>
<evidence type="ECO:0000256" key="4">
    <source>
        <dbReference type="ARBA" id="ARBA00023274"/>
    </source>
</evidence>
<dbReference type="GO" id="GO:0006412">
    <property type="term" value="P:translation"/>
    <property type="evidence" value="ECO:0007669"/>
    <property type="project" value="UniProtKB-UniRule"/>
</dbReference>
<evidence type="ECO:0000313" key="8">
    <source>
        <dbReference type="EMBL" id="PIT89636.1"/>
    </source>
</evidence>
<name>A0A2M6WA10_9BACT</name>
<feature type="domain" description="Large ribosomal subunit protein bL25 beta" evidence="7">
    <location>
        <begin position="102"/>
        <end position="186"/>
    </location>
</feature>
<organism evidence="8 9">
    <name type="scientific">Candidatus Kuenenbacteria bacterium CG10_big_fil_rev_8_21_14_0_10_36_11</name>
    <dbReference type="NCBI Taxonomy" id="1974618"/>
    <lineage>
        <taxon>Bacteria</taxon>
        <taxon>Candidatus Kueneniibacteriota</taxon>
    </lineage>
</organism>
<evidence type="ECO:0000256" key="1">
    <source>
        <dbReference type="ARBA" id="ARBA00022730"/>
    </source>
</evidence>
<proteinExistence type="inferred from homology"/>
<evidence type="ECO:0000313" key="9">
    <source>
        <dbReference type="Proteomes" id="UP000231464"/>
    </source>
</evidence>
<dbReference type="InterPro" id="IPR001021">
    <property type="entry name" value="Ribosomal_bL25_long"/>
</dbReference>
<evidence type="ECO:0000256" key="5">
    <source>
        <dbReference type="HAMAP-Rule" id="MF_01334"/>
    </source>
</evidence>
<evidence type="ECO:0000259" key="7">
    <source>
        <dbReference type="Pfam" id="PF14693"/>
    </source>
</evidence>
<dbReference type="PANTHER" id="PTHR33284">
    <property type="entry name" value="RIBOSOMAL PROTEIN L25/GLN-TRNA SYNTHETASE, ANTI-CODON-BINDING DOMAIN-CONTAINING PROTEIN"/>
    <property type="match status" value="1"/>
</dbReference>